<dbReference type="Proteomes" id="UP001433268">
    <property type="component" value="Unassembled WGS sequence"/>
</dbReference>
<evidence type="ECO:0000256" key="1">
    <source>
        <dbReference type="SAM" id="MobiDB-lite"/>
    </source>
</evidence>
<proteinExistence type="predicted"/>
<feature type="region of interest" description="Disordered" evidence="1">
    <location>
        <begin position="1"/>
        <end position="28"/>
    </location>
</feature>
<dbReference type="EMBL" id="JAQQWN010000005">
    <property type="protein sequence ID" value="KAK8085871.1"/>
    <property type="molecule type" value="Genomic_DNA"/>
</dbReference>
<dbReference type="RefSeq" id="XP_066670380.1">
    <property type="nucleotide sequence ID" value="XM_066811457.1"/>
</dbReference>
<keyword evidence="3" id="KW-1185">Reference proteome</keyword>
<evidence type="ECO:0000313" key="2">
    <source>
        <dbReference type="EMBL" id="KAK8085871.1"/>
    </source>
</evidence>
<organism evidence="2 3">
    <name type="scientific">Apiospora hydei</name>
    <dbReference type="NCBI Taxonomy" id="1337664"/>
    <lineage>
        <taxon>Eukaryota</taxon>
        <taxon>Fungi</taxon>
        <taxon>Dikarya</taxon>
        <taxon>Ascomycota</taxon>
        <taxon>Pezizomycotina</taxon>
        <taxon>Sordariomycetes</taxon>
        <taxon>Xylariomycetidae</taxon>
        <taxon>Amphisphaeriales</taxon>
        <taxon>Apiosporaceae</taxon>
        <taxon>Apiospora</taxon>
    </lineage>
</organism>
<reference evidence="2 3" key="1">
    <citation type="submission" date="2023-01" db="EMBL/GenBank/DDBJ databases">
        <title>Analysis of 21 Apiospora genomes using comparative genomics revels a genus with tremendous synthesis potential of carbohydrate active enzymes and secondary metabolites.</title>
        <authorList>
            <person name="Sorensen T."/>
        </authorList>
    </citation>
    <scope>NUCLEOTIDE SEQUENCE [LARGE SCALE GENOMIC DNA]</scope>
    <source>
        <strain evidence="2 3">CBS 114990</strain>
    </source>
</reference>
<feature type="compositionally biased region" description="Basic and acidic residues" evidence="1">
    <location>
        <begin position="8"/>
        <end position="28"/>
    </location>
</feature>
<gene>
    <name evidence="2" type="ORF">PG997_007142</name>
</gene>
<sequence>MLSVVVGRKGEAKARRARAHDQGDVSADRAGMRRGVDVQLLLATAGPCPGFARRLALGFRSRSVLRLACVANAGLVVVFLAEVPATAVQADGLASSQGWESDASRVAGPCNVGGGHVGPTLADVLDGYTTLVEGLPAGLVAVGAERCVGIADLLSFGPGGLENAVNTGGVQWIGVAEADEYLY</sequence>
<accession>A0ABR1WQQ5</accession>
<protein>
    <submittedName>
        <fullName evidence="2">Uncharacterized protein</fullName>
    </submittedName>
</protein>
<comment type="caution">
    <text evidence="2">The sequence shown here is derived from an EMBL/GenBank/DDBJ whole genome shotgun (WGS) entry which is preliminary data.</text>
</comment>
<dbReference type="GeneID" id="92044517"/>
<evidence type="ECO:0000313" key="3">
    <source>
        <dbReference type="Proteomes" id="UP001433268"/>
    </source>
</evidence>
<name>A0ABR1WQQ5_9PEZI</name>